<keyword evidence="3" id="KW-1185">Reference proteome</keyword>
<dbReference type="Proteomes" id="UP000198888">
    <property type="component" value="Unassembled WGS sequence"/>
</dbReference>
<evidence type="ECO:0000256" key="1">
    <source>
        <dbReference type="SAM" id="MobiDB-lite"/>
    </source>
</evidence>
<accession>A0A1H6RN45</accession>
<gene>
    <name evidence="2" type="ORF">SAMN05444271_102177</name>
</gene>
<protein>
    <recommendedName>
        <fullName evidence="4">DUF309 domain-containing protein</fullName>
    </recommendedName>
</protein>
<dbReference type="SUPFAM" id="SSF140663">
    <property type="entry name" value="TTHA0068-like"/>
    <property type="match status" value="1"/>
</dbReference>
<evidence type="ECO:0000313" key="3">
    <source>
        <dbReference type="Proteomes" id="UP000198888"/>
    </source>
</evidence>
<dbReference type="InterPro" id="IPR005500">
    <property type="entry name" value="DUF309"/>
</dbReference>
<dbReference type="Gene3D" id="1.10.3450.10">
    <property type="entry name" value="TTHA0068-like"/>
    <property type="match status" value="1"/>
</dbReference>
<evidence type="ECO:0000313" key="2">
    <source>
        <dbReference type="EMBL" id="SEI54754.1"/>
    </source>
</evidence>
<dbReference type="EMBL" id="FNYR01000002">
    <property type="protein sequence ID" value="SEI54754.1"/>
    <property type="molecule type" value="Genomic_DNA"/>
</dbReference>
<proteinExistence type="predicted"/>
<dbReference type="PANTHER" id="PTHR34796">
    <property type="entry name" value="EXPRESSED PROTEIN"/>
    <property type="match status" value="1"/>
</dbReference>
<sequence length="171" mass="19294">MELDGWLNLTPHWMDDHTHDPTVAPPLSGEPTGWNPETGHWEHGTLRLAVLYGVRFFNAGDFHASHDCFEDEWYNYGSGTTESAFLHGMVQVAAGAYKHFDFENDDGMRSLFETALQYLHGVPDDFYGVDVSDIRSTLRAADDDPTVLEGWQLQVDGETPTAQESDRQFLD</sequence>
<dbReference type="STRING" id="1073996.SAMN05444271_102177"/>
<dbReference type="KEGG" id="hae:halTADL_2954"/>
<dbReference type="AlphaFoldDB" id="A0A1H6RN45"/>
<dbReference type="InterPro" id="IPR023203">
    <property type="entry name" value="TTHA0068_sf"/>
</dbReference>
<dbReference type="Pfam" id="PF03745">
    <property type="entry name" value="DUF309"/>
    <property type="match status" value="1"/>
</dbReference>
<feature type="region of interest" description="Disordered" evidence="1">
    <location>
        <begin position="18"/>
        <end position="38"/>
    </location>
</feature>
<dbReference type="PANTHER" id="PTHR34796:SF1">
    <property type="entry name" value="EXPRESSED PROTEIN"/>
    <property type="match status" value="1"/>
</dbReference>
<reference evidence="2 3" key="1">
    <citation type="submission" date="2016-10" db="EMBL/GenBank/DDBJ databases">
        <authorList>
            <person name="de Groot N.N."/>
        </authorList>
    </citation>
    <scope>NUCLEOTIDE SEQUENCE [LARGE SCALE GENOMIC DNA]</scope>
    <source>
        <strain evidence="2 3">DSM 22187</strain>
    </source>
</reference>
<evidence type="ECO:0008006" key="4">
    <source>
        <dbReference type="Google" id="ProtNLM"/>
    </source>
</evidence>
<name>A0A1H6RN45_9EURY</name>
<organism evidence="2 3">
    <name type="scientific">Halohasta litchfieldiae</name>
    <dbReference type="NCBI Taxonomy" id="1073996"/>
    <lineage>
        <taxon>Archaea</taxon>
        <taxon>Methanobacteriati</taxon>
        <taxon>Methanobacteriota</taxon>
        <taxon>Stenosarchaea group</taxon>
        <taxon>Halobacteria</taxon>
        <taxon>Halobacteriales</taxon>
        <taxon>Haloferacaceae</taxon>
        <taxon>Halohasta</taxon>
    </lineage>
</organism>
<accession>A0A2H4Q5M0</accession>